<name>A0A841DA20_PLAVE</name>
<evidence type="ECO:0000313" key="2">
    <source>
        <dbReference type="Proteomes" id="UP000562352"/>
    </source>
</evidence>
<dbReference type="RefSeq" id="WP_338047788.1">
    <property type="nucleotide sequence ID" value="NZ_BAAAWZ010000001.1"/>
</dbReference>
<dbReference type="AlphaFoldDB" id="A0A841DA20"/>
<comment type="caution">
    <text evidence="1">The sequence shown here is derived from an EMBL/GenBank/DDBJ whole genome shotgun (WGS) entry which is preliminary data.</text>
</comment>
<organism evidence="1 2">
    <name type="scientific">Planomonospora venezuelensis</name>
    <dbReference type="NCBI Taxonomy" id="1999"/>
    <lineage>
        <taxon>Bacteria</taxon>
        <taxon>Bacillati</taxon>
        <taxon>Actinomycetota</taxon>
        <taxon>Actinomycetes</taxon>
        <taxon>Streptosporangiales</taxon>
        <taxon>Streptosporangiaceae</taxon>
        <taxon>Planomonospora</taxon>
    </lineage>
</organism>
<reference evidence="1 2" key="1">
    <citation type="submission" date="2020-08" db="EMBL/GenBank/DDBJ databases">
        <title>Genomic Encyclopedia of Type Strains, Phase III (KMG-III): the genomes of soil and plant-associated and newly described type strains.</title>
        <authorList>
            <person name="Whitman W."/>
        </authorList>
    </citation>
    <scope>NUCLEOTIDE SEQUENCE [LARGE SCALE GENOMIC DNA]</scope>
    <source>
        <strain evidence="1 2">CECT 3303</strain>
    </source>
</reference>
<proteinExistence type="predicted"/>
<evidence type="ECO:0000313" key="1">
    <source>
        <dbReference type="EMBL" id="MBB5964236.1"/>
    </source>
</evidence>
<keyword evidence="2" id="KW-1185">Reference proteome</keyword>
<accession>A0A841DA20</accession>
<dbReference type="Proteomes" id="UP000562352">
    <property type="component" value="Unassembled WGS sequence"/>
</dbReference>
<gene>
    <name evidence="1" type="ORF">FHS22_003520</name>
</gene>
<dbReference type="EMBL" id="JACHJJ010000011">
    <property type="protein sequence ID" value="MBB5964236.1"/>
    <property type="molecule type" value="Genomic_DNA"/>
</dbReference>
<sequence>MDLSRLERQRLVAVTAAMFTHGTDTPELLHVWLHLESVTVLVDVAPDWELRIRPDEPGESYAMPGLGSRVDIVPAPADVPFTWRVGEGLVHVMEKFDTTDPAQRVEALFVFDGGSVVAWSFGGDLHLAGGESSGSLE</sequence>
<protein>
    <submittedName>
        <fullName evidence="1">Uncharacterized protein</fullName>
    </submittedName>
</protein>